<feature type="region of interest" description="Disordered" evidence="1">
    <location>
        <begin position="373"/>
        <end position="397"/>
    </location>
</feature>
<dbReference type="EMBL" id="ML996083">
    <property type="protein sequence ID" value="KAF2155250.1"/>
    <property type="molecule type" value="Genomic_DNA"/>
</dbReference>
<feature type="compositionally biased region" description="Polar residues" evidence="1">
    <location>
        <begin position="547"/>
        <end position="558"/>
    </location>
</feature>
<reference evidence="2" key="1">
    <citation type="journal article" date="2020" name="Stud. Mycol.">
        <title>101 Dothideomycetes genomes: a test case for predicting lifestyles and emergence of pathogens.</title>
        <authorList>
            <person name="Haridas S."/>
            <person name="Albert R."/>
            <person name="Binder M."/>
            <person name="Bloem J."/>
            <person name="Labutti K."/>
            <person name="Salamov A."/>
            <person name="Andreopoulos B."/>
            <person name="Baker S."/>
            <person name="Barry K."/>
            <person name="Bills G."/>
            <person name="Bluhm B."/>
            <person name="Cannon C."/>
            <person name="Castanera R."/>
            <person name="Culley D."/>
            <person name="Daum C."/>
            <person name="Ezra D."/>
            <person name="Gonzalez J."/>
            <person name="Henrissat B."/>
            <person name="Kuo A."/>
            <person name="Liang C."/>
            <person name="Lipzen A."/>
            <person name="Lutzoni F."/>
            <person name="Magnuson J."/>
            <person name="Mondo S."/>
            <person name="Nolan M."/>
            <person name="Ohm R."/>
            <person name="Pangilinan J."/>
            <person name="Park H.-J."/>
            <person name="Ramirez L."/>
            <person name="Alfaro M."/>
            <person name="Sun H."/>
            <person name="Tritt A."/>
            <person name="Yoshinaga Y."/>
            <person name="Zwiers L.-H."/>
            <person name="Turgeon B."/>
            <person name="Goodwin S."/>
            <person name="Spatafora J."/>
            <person name="Crous P."/>
            <person name="Grigoriev I."/>
        </authorList>
    </citation>
    <scope>NUCLEOTIDE SEQUENCE</scope>
    <source>
        <strain evidence="2">CBS 260.36</strain>
    </source>
</reference>
<feature type="region of interest" description="Disordered" evidence="1">
    <location>
        <begin position="606"/>
        <end position="658"/>
    </location>
</feature>
<dbReference type="AlphaFoldDB" id="A0A9P4MHV5"/>
<accession>A0A9P4MHV5</accession>
<evidence type="ECO:0000313" key="3">
    <source>
        <dbReference type="Proteomes" id="UP000799439"/>
    </source>
</evidence>
<feature type="region of interest" description="Disordered" evidence="1">
    <location>
        <begin position="545"/>
        <end position="593"/>
    </location>
</feature>
<feature type="region of interest" description="Disordered" evidence="1">
    <location>
        <begin position="420"/>
        <end position="445"/>
    </location>
</feature>
<proteinExistence type="predicted"/>
<keyword evidence="3" id="KW-1185">Reference proteome</keyword>
<gene>
    <name evidence="2" type="ORF">K461DRAFT_110610</name>
</gene>
<comment type="caution">
    <text evidence="2">The sequence shown here is derived from an EMBL/GenBank/DDBJ whole genome shotgun (WGS) entry which is preliminary data.</text>
</comment>
<evidence type="ECO:0000313" key="2">
    <source>
        <dbReference type="EMBL" id="KAF2155250.1"/>
    </source>
</evidence>
<protein>
    <submittedName>
        <fullName evidence="2">Uncharacterized protein</fullName>
    </submittedName>
</protein>
<dbReference type="Proteomes" id="UP000799439">
    <property type="component" value="Unassembled WGS sequence"/>
</dbReference>
<feature type="compositionally biased region" description="Polar residues" evidence="1">
    <location>
        <begin position="386"/>
        <end position="397"/>
    </location>
</feature>
<organism evidence="2 3">
    <name type="scientific">Myriangium duriaei CBS 260.36</name>
    <dbReference type="NCBI Taxonomy" id="1168546"/>
    <lineage>
        <taxon>Eukaryota</taxon>
        <taxon>Fungi</taxon>
        <taxon>Dikarya</taxon>
        <taxon>Ascomycota</taxon>
        <taxon>Pezizomycotina</taxon>
        <taxon>Dothideomycetes</taxon>
        <taxon>Dothideomycetidae</taxon>
        <taxon>Myriangiales</taxon>
        <taxon>Myriangiaceae</taxon>
        <taxon>Myriangium</taxon>
    </lineage>
</organism>
<evidence type="ECO:0000256" key="1">
    <source>
        <dbReference type="SAM" id="MobiDB-lite"/>
    </source>
</evidence>
<name>A0A9P4MHV5_9PEZI</name>
<sequence>MGKEMSSTDSLDQEVIVLGDGPEQRGRDFHVGACDVSPLHSLTDPHLLLFTSPTSQARRSVSSMGTILSSLTNIALNMGNSASFPSQNGHRVPKQSDLVPGLFPQTAVAAQLPQATEPRSELVSASPPRKRQRLDFSHKNIVDIEPRHDLAPLLTSTASFASAPQPIIQLQQPTERSITYRDVLAPSPPGMPLLTMTQFHTMVRRLGLSATITHPSREQGRASAAVVVNRAGPPGASGEAVYRTMTPRNYSNITYAREAACGNVITFLFSEEAKSRVGVARYHDLQRHMQDAADEVNAKVQAGIQQAANRQTNIETAERRDADFELSRKRSHLELDLGELSLDNIHAVPNLGDNGPRGDDMVEESSGWMRFNTRLGNRPHTMVKPQKSSVQQPKIQQPTIQEPNCCQTIDPHDEIEIEQEARPIDSPSRPILQPPLTRPSSVQPESWNQLALQAVATTSKLNAAQSMQITSEPTCVAPQPPFSRPYRVHPRSCNQPALQTVDSGNGVNVEQETQGAKTKYCAAPQPVFTHPDRLQFVSWNRPAAQEIDSTARSSQWQQIPGLPPMQLPSVNGGLTGDTRNSLPTPANPDLGQTDRGAQYQVAALHSAQGWHGSTPPTKSTKAGNKRKKQSHSLSAVRTARANRAIRDPLDLLPNKSVR</sequence>